<evidence type="ECO:0000313" key="2">
    <source>
        <dbReference type="Proteomes" id="UP000824220"/>
    </source>
</evidence>
<name>A0A9D2H5P8_9MICO</name>
<dbReference type="Proteomes" id="UP000824220">
    <property type="component" value="Unassembled WGS sequence"/>
</dbReference>
<sequence>DVLRLTPAPAGVSISRGLVMIARATIVHHVYADRGDLLPLCGVIPGPGDPGLGRLTSWNTGHDPMVLRAHSDIGGDCCMVCLEYAVSLPSDESV</sequence>
<evidence type="ECO:0000313" key="1">
    <source>
        <dbReference type="EMBL" id="HJA04279.1"/>
    </source>
</evidence>
<protein>
    <submittedName>
        <fullName evidence="1">Uncharacterized protein</fullName>
    </submittedName>
</protein>
<gene>
    <name evidence="1" type="ORF">H9800_05405</name>
</gene>
<dbReference type="AlphaFoldDB" id="A0A9D2H5P8"/>
<dbReference type="EMBL" id="DXAM01000076">
    <property type="protein sequence ID" value="HJA04279.1"/>
    <property type="molecule type" value="Genomic_DNA"/>
</dbReference>
<comment type="caution">
    <text evidence="1">The sequence shown here is derived from an EMBL/GenBank/DDBJ whole genome shotgun (WGS) entry which is preliminary data.</text>
</comment>
<accession>A0A9D2H5P8</accession>
<feature type="non-terminal residue" evidence="1">
    <location>
        <position position="1"/>
    </location>
</feature>
<proteinExistence type="predicted"/>
<reference evidence="1" key="2">
    <citation type="submission" date="2021-04" db="EMBL/GenBank/DDBJ databases">
        <authorList>
            <person name="Gilroy R."/>
        </authorList>
    </citation>
    <scope>NUCLEOTIDE SEQUENCE</scope>
    <source>
        <strain evidence="1">ChiHjej8B7-3636</strain>
    </source>
</reference>
<reference evidence="1" key="1">
    <citation type="journal article" date="2021" name="PeerJ">
        <title>Extensive microbial diversity within the chicken gut microbiome revealed by metagenomics and culture.</title>
        <authorList>
            <person name="Gilroy R."/>
            <person name="Ravi A."/>
            <person name="Getino M."/>
            <person name="Pursley I."/>
            <person name="Horton D.L."/>
            <person name="Alikhan N.F."/>
            <person name="Baker D."/>
            <person name="Gharbi K."/>
            <person name="Hall N."/>
            <person name="Watson M."/>
            <person name="Adriaenssens E.M."/>
            <person name="Foster-Nyarko E."/>
            <person name="Jarju S."/>
            <person name="Secka A."/>
            <person name="Antonio M."/>
            <person name="Oren A."/>
            <person name="Chaudhuri R.R."/>
            <person name="La Ragione R."/>
            <person name="Hildebrand F."/>
            <person name="Pallen M.J."/>
        </authorList>
    </citation>
    <scope>NUCLEOTIDE SEQUENCE</scope>
    <source>
        <strain evidence="1">ChiHjej8B7-3636</strain>
    </source>
</reference>
<organism evidence="1 2">
    <name type="scientific">Candidatus Microbacterium stercoravium</name>
    <dbReference type="NCBI Taxonomy" id="2838697"/>
    <lineage>
        <taxon>Bacteria</taxon>
        <taxon>Bacillati</taxon>
        <taxon>Actinomycetota</taxon>
        <taxon>Actinomycetes</taxon>
        <taxon>Micrococcales</taxon>
        <taxon>Microbacteriaceae</taxon>
        <taxon>Microbacterium</taxon>
    </lineage>
</organism>